<dbReference type="AlphaFoldDB" id="F8PDX7"/>
<reference evidence="2" key="1">
    <citation type="submission" date="2011-04" db="EMBL/GenBank/DDBJ databases">
        <title>Evolution of plant cell wall degrading machinery underlies the functional diversity of forest fungi.</title>
        <authorList>
            <consortium name="US DOE Joint Genome Institute (JGI-PGF)"/>
            <person name="Eastwood D.C."/>
            <person name="Floudas D."/>
            <person name="Binder M."/>
            <person name="Majcherczyk A."/>
            <person name="Schneider P."/>
            <person name="Aerts A."/>
            <person name="Asiegbu F.O."/>
            <person name="Baker S.E."/>
            <person name="Barry K."/>
            <person name="Bendiksby M."/>
            <person name="Blumentritt M."/>
            <person name="Coutinho P.M."/>
            <person name="Cullen D."/>
            <person name="Cullen D."/>
            <person name="Gathman A."/>
            <person name="Goodell B."/>
            <person name="Henrissat B."/>
            <person name="Ihrmark K."/>
            <person name="Kauserud H."/>
            <person name="Kohler A."/>
            <person name="LaButti K."/>
            <person name="Lapidus A."/>
            <person name="Lavin J.L."/>
            <person name="Lee Y.-H."/>
            <person name="Lindquist E."/>
            <person name="Lilly W."/>
            <person name="Lucas S."/>
            <person name="Morin E."/>
            <person name="Murat C."/>
            <person name="Oguiza J.A."/>
            <person name="Park J."/>
            <person name="Pisabarro A.G."/>
            <person name="Riley R."/>
            <person name="Rosling A."/>
            <person name="Salamov A."/>
            <person name="Schmidt O."/>
            <person name="Schmutz J."/>
            <person name="Skrede I."/>
            <person name="Stenlid J."/>
            <person name="Wiebenga A."/>
            <person name="Xie X."/>
            <person name="Kues U."/>
            <person name="Hibbett D.S."/>
            <person name="Hoffmeister D."/>
            <person name="Hogberg N."/>
            <person name="Martin F."/>
            <person name="Grigoriev I.V."/>
            <person name="Watkinson S.C."/>
        </authorList>
    </citation>
    <scope>NUCLEOTIDE SEQUENCE</scope>
    <source>
        <strain evidence="2">S7.9</strain>
    </source>
</reference>
<dbReference type="RefSeq" id="XP_007324601.1">
    <property type="nucleotide sequence ID" value="XM_007324539.1"/>
</dbReference>
<dbReference type="CDD" id="cd09917">
    <property type="entry name" value="F-box_SF"/>
    <property type="match status" value="1"/>
</dbReference>
<dbReference type="InterPro" id="IPR009061">
    <property type="entry name" value="DNA-bd_dom_put_sf"/>
</dbReference>
<dbReference type="SUPFAM" id="SSF46955">
    <property type="entry name" value="Putative DNA-binding domain"/>
    <property type="match status" value="1"/>
</dbReference>
<feature type="region of interest" description="Disordered" evidence="1">
    <location>
        <begin position="1"/>
        <end position="56"/>
    </location>
</feature>
<dbReference type="OrthoDB" id="68328at2759"/>
<feature type="compositionally biased region" description="Polar residues" evidence="1">
    <location>
        <begin position="1"/>
        <end position="12"/>
    </location>
</feature>
<evidence type="ECO:0000313" key="2">
    <source>
        <dbReference type="EMBL" id="EGO18574.1"/>
    </source>
</evidence>
<dbReference type="InterPro" id="IPR036047">
    <property type="entry name" value="F-box-like_dom_sf"/>
</dbReference>
<dbReference type="SUPFAM" id="SSF81383">
    <property type="entry name" value="F-box domain"/>
    <property type="match status" value="1"/>
</dbReference>
<accession>F8PDX7</accession>
<gene>
    <name evidence="2" type="ORF">SERLADRAFT_480681</name>
</gene>
<organism>
    <name type="scientific">Serpula lacrymans var. lacrymans (strain S7.9)</name>
    <name type="common">Dry rot fungus</name>
    <dbReference type="NCBI Taxonomy" id="578457"/>
    <lineage>
        <taxon>Eukaryota</taxon>
        <taxon>Fungi</taxon>
        <taxon>Dikarya</taxon>
        <taxon>Basidiomycota</taxon>
        <taxon>Agaricomycotina</taxon>
        <taxon>Agaricomycetes</taxon>
        <taxon>Agaricomycetidae</taxon>
        <taxon>Boletales</taxon>
        <taxon>Coniophorineae</taxon>
        <taxon>Serpulaceae</taxon>
        <taxon>Serpula</taxon>
    </lineage>
</organism>
<proteinExistence type="predicted"/>
<feature type="compositionally biased region" description="Basic residues" evidence="1">
    <location>
        <begin position="37"/>
        <end position="46"/>
    </location>
</feature>
<evidence type="ECO:0000256" key="1">
    <source>
        <dbReference type="SAM" id="MobiDB-lite"/>
    </source>
</evidence>
<name>F8PDX7_SERL9</name>
<dbReference type="HOGENOM" id="CLU_073636_0_0_1"/>
<sequence>MSNTEAGTSSSPSRKRSRATETPAKSPTKPEAEVRPSPKKARRKPKSRSEYVPPGWTDIPTWQTNKSFLMDLPLELWDKIFGPASSLTLQDHLSFSGTCRQIRRAYTEDVWKTLKIMHQAPNHLFTDIITRNPQHDESPDVVLGSLIQTYKANVIIEVNWPRVTTVAARSEFKLTEKELLSLPYTTRRNPQGPNTPIREFYRARVRALAYRIHGGPLGHIAHLKKVAERNKKAKATREKNGTLPKKRVKPASFCTSGLETGSWEASYDVDEEWYDDF</sequence>
<dbReference type="GeneID" id="18821570"/>
<protein>
    <recommendedName>
        <fullName evidence="3">F-box domain-containing protein</fullName>
    </recommendedName>
</protein>
<dbReference type="KEGG" id="sla:SERLADRAFT_480681"/>
<evidence type="ECO:0008006" key="3">
    <source>
        <dbReference type="Google" id="ProtNLM"/>
    </source>
</evidence>
<dbReference type="Proteomes" id="UP000008064">
    <property type="component" value="Unassembled WGS sequence"/>
</dbReference>
<dbReference type="EMBL" id="GL945447">
    <property type="protein sequence ID" value="EGO18574.1"/>
    <property type="molecule type" value="Genomic_DNA"/>
</dbReference>
<dbReference type="CDD" id="cd21075">
    <property type="entry name" value="DBD_XPA-like"/>
    <property type="match status" value="1"/>
</dbReference>